<gene>
    <name evidence="1" type="ORF">MAR_002920</name>
</gene>
<accession>A0ABY7G7P7</accession>
<evidence type="ECO:0000313" key="2">
    <source>
        <dbReference type="Proteomes" id="UP001164746"/>
    </source>
</evidence>
<dbReference type="Proteomes" id="UP001164746">
    <property type="component" value="Chromosome 16"/>
</dbReference>
<name>A0ABY7G7P7_MYAAR</name>
<dbReference type="EMBL" id="CP111027">
    <property type="protein sequence ID" value="WAR29352.1"/>
    <property type="molecule type" value="Genomic_DNA"/>
</dbReference>
<proteinExistence type="predicted"/>
<sequence>MATQEITHFIFSPRNNGMALKGAKLLEVSDGQSNGARDNESLNVVQNEQYDFPKKKIRNKNRIT</sequence>
<organism evidence="1 2">
    <name type="scientific">Mya arenaria</name>
    <name type="common">Soft-shell clam</name>
    <dbReference type="NCBI Taxonomy" id="6604"/>
    <lineage>
        <taxon>Eukaryota</taxon>
        <taxon>Metazoa</taxon>
        <taxon>Spiralia</taxon>
        <taxon>Lophotrochozoa</taxon>
        <taxon>Mollusca</taxon>
        <taxon>Bivalvia</taxon>
        <taxon>Autobranchia</taxon>
        <taxon>Heteroconchia</taxon>
        <taxon>Euheterodonta</taxon>
        <taxon>Imparidentia</taxon>
        <taxon>Neoheterodontei</taxon>
        <taxon>Myida</taxon>
        <taxon>Myoidea</taxon>
        <taxon>Myidae</taxon>
        <taxon>Mya</taxon>
    </lineage>
</organism>
<keyword evidence="2" id="KW-1185">Reference proteome</keyword>
<evidence type="ECO:0000313" key="1">
    <source>
        <dbReference type="EMBL" id="WAR29352.1"/>
    </source>
</evidence>
<reference evidence="1" key="1">
    <citation type="submission" date="2022-11" db="EMBL/GenBank/DDBJ databases">
        <title>Centuries of genome instability and evolution in soft-shell clam transmissible cancer (bioRxiv).</title>
        <authorList>
            <person name="Hart S.F.M."/>
            <person name="Yonemitsu M.A."/>
            <person name="Giersch R.M."/>
            <person name="Beal B.F."/>
            <person name="Arriagada G."/>
            <person name="Davis B.W."/>
            <person name="Ostrander E.A."/>
            <person name="Goff S.P."/>
            <person name="Metzger M.J."/>
        </authorList>
    </citation>
    <scope>NUCLEOTIDE SEQUENCE</scope>
    <source>
        <strain evidence="1">MELC-2E11</strain>
        <tissue evidence="1">Siphon/mantle</tissue>
    </source>
</reference>
<protein>
    <submittedName>
        <fullName evidence="1">Uncharacterized protein</fullName>
    </submittedName>
</protein>